<evidence type="ECO:0000313" key="2">
    <source>
        <dbReference type="EMBL" id="MCB5226507.1"/>
    </source>
</evidence>
<evidence type="ECO:0000313" key="3">
    <source>
        <dbReference type="Proteomes" id="UP000633814"/>
    </source>
</evidence>
<dbReference type="EMBL" id="JAEINI020000003">
    <property type="protein sequence ID" value="MCB5226507.1"/>
    <property type="molecule type" value="Genomic_DNA"/>
</dbReference>
<protein>
    <submittedName>
        <fullName evidence="2">Uncharacterized protein</fullName>
    </submittedName>
</protein>
<feature type="transmembrane region" description="Helical" evidence="1">
    <location>
        <begin position="43"/>
        <end position="61"/>
    </location>
</feature>
<name>A0ABS8C2H0_9ALTE</name>
<feature type="transmembrane region" description="Helical" evidence="1">
    <location>
        <begin position="17"/>
        <end position="37"/>
    </location>
</feature>
<keyword evidence="1" id="KW-0472">Membrane</keyword>
<reference evidence="2 3" key="1">
    <citation type="submission" date="2021-10" db="EMBL/GenBank/DDBJ databases">
        <title>Alishewanella koreense sp. nov. isolated from seawater of southwestern coast in South Korea and the proposal for the reclassification of Rheinheimera perlucida and Rheinheimera tuosuensis as Arsukibacterium perlucida and Arsukibacterium tuosuensis.</title>
        <authorList>
            <person name="Kim K.H."/>
            <person name="Ruan W."/>
            <person name="Kim K.R."/>
            <person name="Baek J.H."/>
            <person name="Jeon C.O."/>
        </authorList>
    </citation>
    <scope>NUCLEOTIDE SEQUENCE [LARGE SCALE GENOMIC DNA]</scope>
    <source>
        <strain evidence="2 3">16-MA</strain>
    </source>
</reference>
<keyword evidence="1" id="KW-1133">Transmembrane helix</keyword>
<keyword evidence="1" id="KW-0812">Transmembrane</keyword>
<sequence length="72" mass="8202">MNKITEKHIANIIKKHLGFTLLLAIAPVIFFLLIGFFEKTIYSIIPFILPISTLGAVVYFIKQVLTELLVDR</sequence>
<accession>A0ABS8C2H0</accession>
<gene>
    <name evidence="2" type="ORF">JAO78_006730</name>
</gene>
<proteinExistence type="predicted"/>
<dbReference type="Proteomes" id="UP000633814">
    <property type="component" value="Unassembled WGS sequence"/>
</dbReference>
<keyword evidence="3" id="KW-1185">Reference proteome</keyword>
<dbReference type="RefSeq" id="WP_226750598.1">
    <property type="nucleotide sequence ID" value="NZ_JAEINI020000003.1"/>
</dbReference>
<organism evidence="2 3">
    <name type="scientific">Alishewanella maricola</name>
    <dbReference type="NCBI Taxonomy" id="2795740"/>
    <lineage>
        <taxon>Bacteria</taxon>
        <taxon>Pseudomonadati</taxon>
        <taxon>Pseudomonadota</taxon>
        <taxon>Gammaproteobacteria</taxon>
        <taxon>Alteromonadales</taxon>
        <taxon>Alteromonadaceae</taxon>
        <taxon>Alishewanella</taxon>
    </lineage>
</organism>
<comment type="caution">
    <text evidence="2">The sequence shown here is derived from an EMBL/GenBank/DDBJ whole genome shotgun (WGS) entry which is preliminary data.</text>
</comment>
<evidence type="ECO:0000256" key="1">
    <source>
        <dbReference type="SAM" id="Phobius"/>
    </source>
</evidence>